<evidence type="ECO:0000313" key="1">
    <source>
        <dbReference type="EMBL" id="NHZ40102.1"/>
    </source>
</evidence>
<gene>
    <name evidence="1" type="ORF">F1609_08005</name>
</gene>
<protein>
    <submittedName>
        <fullName evidence="1">Uncharacterized protein</fullName>
    </submittedName>
</protein>
<name>A0ABX0M6W8_9BURK</name>
<evidence type="ECO:0000313" key="2">
    <source>
        <dbReference type="Proteomes" id="UP000819052"/>
    </source>
</evidence>
<reference evidence="1 2" key="1">
    <citation type="submission" date="2019-09" db="EMBL/GenBank/DDBJ databases">
        <title>Taxonomy of Antarctic Massilia spp.: description of Massilia rubra sp. nov., Massilia aquatica sp. nov., Massilia mucilaginosa sp. nov., Massilia frigida sp. nov. isolated from streams, lakes and regoliths.</title>
        <authorList>
            <person name="Holochova P."/>
            <person name="Sedlacek I."/>
            <person name="Kralova S."/>
            <person name="Maslanova I."/>
            <person name="Busse H.-J."/>
            <person name="Stankova E."/>
            <person name="Vrbovska V."/>
            <person name="Kovarovic V."/>
            <person name="Bartak M."/>
            <person name="Svec P."/>
            <person name="Pantucek R."/>
        </authorList>
    </citation>
    <scope>NUCLEOTIDE SEQUENCE [LARGE SCALE GENOMIC DNA]</scope>
    <source>
        <strain evidence="1 2">CCM 8693</strain>
    </source>
</reference>
<organism evidence="1 2">
    <name type="scientific">Massilia aquatica</name>
    <dbReference type="NCBI Taxonomy" id="2609000"/>
    <lineage>
        <taxon>Bacteria</taxon>
        <taxon>Pseudomonadati</taxon>
        <taxon>Pseudomonadota</taxon>
        <taxon>Betaproteobacteria</taxon>
        <taxon>Burkholderiales</taxon>
        <taxon>Oxalobacteraceae</taxon>
        <taxon>Telluria group</taxon>
        <taxon>Massilia</taxon>
    </lineage>
</organism>
<accession>A0ABX0M6W8</accession>
<dbReference type="EMBL" id="VVIW01000003">
    <property type="protein sequence ID" value="NHZ40102.1"/>
    <property type="molecule type" value="Genomic_DNA"/>
</dbReference>
<comment type="caution">
    <text evidence="1">The sequence shown here is derived from an EMBL/GenBank/DDBJ whole genome shotgun (WGS) entry which is preliminary data.</text>
</comment>
<dbReference type="Proteomes" id="UP000819052">
    <property type="component" value="Unassembled WGS sequence"/>
</dbReference>
<keyword evidence="2" id="KW-1185">Reference proteome</keyword>
<dbReference type="RefSeq" id="WP_167075948.1">
    <property type="nucleotide sequence ID" value="NZ_VVIW01000003.1"/>
</dbReference>
<sequence>MLNTPTKLTCNTCAHKGFSIIFAIFDPSLQQCYRPGRKIDLVTGEPEDAWCNLERRADCRCGPAGRFHSDAQKEDAPC</sequence>
<proteinExistence type="predicted"/>